<dbReference type="PROSITE" id="PS51257">
    <property type="entry name" value="PROKAR_LIPOPROTEIN"/>
    <property type="match status" value="1"/>
</dbReference>
<proteinExistence type="predicted"/>
<organism evidence="1 2">
    <name type="scientific">Bizionia arctica</name>
    <dbReference type="NCBI Taxonomy" id="1495645"/>
    <lineage>
        <taxon>Bacteria</taxon>
        <taxon>Pseudomonadati</taxon>
        <taxon>Bacteroidota</taxon>
        <taxon>Flavobacteriia</taxon>
        <taxon>Flavobacteriales</taxon>
        <taxon>Flavobacteriaceae</taxon>
        <taxon>Bizionia</taxon>
    </lineage>
</organism>
<comment type="caution">
    <text evidence="1">The sequence shown here is derived from an EMBL/GenBank/DDBJ whole genome shotgun (WGS) entry which is preliminary data.</text>
</comment>
<reference evidence="1" key="1">
    <citation type="journal article" date="2014" name="Int. J. Syst. Evol. Microbiol.">
        <title>Complete genome sequence of Corynebacterium casei LMG S-19264T (=DSM 44701T), isolated from a smear-ripened cheese.</title>
        <authorList>
            <consortium name="US DOE Joint Genome Institute (JGI-PGF)"/>
            <person name="Walter F."/>
            <person name="Albersmeier A."/>
            <person name="Kalinowski J."/>
            <person name="Ruckert C."/>
        </authorList>
    </citation>
    <scope>NUCLEOTIDE SEQUENCE</scope>
    <source>
        <strain evidence="1">CGMCC 1.12751</strain>
    </source>
</reference>
<dbReference type="AlphaFoldDB" id="A0A917LRA6"/>
<accession>A0A917LRA6</accession>
<gene>
    <name evidence="1" type="ORF">GCM10010976_23970</name>
</gene>
<reference evidence="1" key="2">
    <citation type="submission" date="2020-09" db="EMBL/GenBank/DDBJ databases">
        <authorList>
            <person name="Sun Q."/>
            <person name="Zhou Y."/>
        </authorList>
    </citation>
    <scope>NUCLEOTIDE SEQUENCE</scope>
    <source>
        <strain evidence="1">CGMCC 1.12751</strain>
    </source>
</reference>
<dbReference type="RefSeq" id="WP_188465197.1">
    <property type="nucleotide sequence ID" value="NZ_BMFQ01000003.1"/>
</dbReference>
<evidence type="ECO:0000313" key="1">
    <source>
        <dbReference type="EMBL" id="GGG52034.1"/>
    </source>
</evidence>
<evidence type="ECO:0000313" key="2">
    <source>
        <dbReference type="Proteomes" id="UP000625976"/>
    </source>
</evidence>
<protein>
    <recommendedName>
        <fullName evidence="3">Lipoprotein</fullName>
    </recommendedName>
</protein>
<dbReference type="EMBL" id="BMFQ01000003">
    <property type="protein sequence ID" value="GGG52034.1"/>
    <property type="molecule type" value="Genomic_DNA"/>
</dbReference>
<name>A0A917LRA6_9FLAO</name>
<keyword evidence="2" id="KW-1185">Reference proteome</keyword>
<dbReference type="Proteomes" id="UP000625976">
    <property type="component" value="Unassembled WGS sequence"/>
</dbReference>
<evidence type="ECO:0008006" key="3">
    <source>
        <dbReference type="Google" id="ProtNLM"/>
    </source>
</evidence>
<sequence>MKNILTPLILTFFLISCTSNLQKYEIQNAIEISVSTELELRGEGSAYNVIMDDIRDDYNPKHIIDIGKSKLIFQPKGTDAFKESAMDDVTRILITHFEIESNTFPKWNFQLNKQELNEANEYFEKETTKELKTLPFENDIIEWSPFKMGNVNGLSYIKGSYISSTEGDKSYNEMYQFFNKNEKVIIAFSTSISNKKKWDGIFNEMIKTFKFKLRK</sequence>